<evidence type="ECO:0000313" key="2">
    <source>
        <dbReference type="EMBL" id="VEH15297.1"/>
    </source>
</evidence>
<dbReference type="KEGG" id="poc:NCTC13071_01295"/>
<gene>
    <name evidence="2" type="ORF">NCTC13071_01295</name>
</gene>
<proteinExistence type="predicted"/>
<accession>A0A3S4ULM3</accession>
<dbReference type="RefSeq" id="WP_018920080.1">
    <property type="nucleotide sequence ID" value="NZ_LR134384.1"/>
</dbReference>
<sequence>MKKKIILLVTALLMTITASAQFEEGKLYSGASLSGLNLSYNGADELNLGVQAKLGYMIEDDLMLLGNASFQTSSSKGTPNSMSLGVGGRYYIEQNGIYLGVNAKFVHTKSYNDFMPGVEVGYAFFISRTVTIEPAVYYDQSFKDHSKYSTVGLKVGFGIYL</sequence>
<reference evidence="2 3" key="1">
    <citation type="submission" date="2018-12" db="EMBL/GenBank/DDBJ databases">
        <authorList>
            <consortium name="Pathogen Informatics"/>
        </authorList>
    </citation>
    <scope>NUCLEOTIDE SEQUENCE [LARGE SCALE GENOMIC DNA]</scope>
    <source>
        <strain evidence="2 3">NCTC13071</strain>
    </source>
</reference>
<dbReference type="SUPFAM" id="SSF103515">
    <property type="entry name" value="Autotransporter"/>
    <property type="match status" value="1"/>
</dbReference>
<dbReference type="AlphaFoldDB" id="A0A3S4ULM3"/>
<dbReference type="Proteomes" id="UP000274578">
    <property type="component" value="Chromosome 1"/>
</dbReference>
<dbReference type="GeneID" id="85012141"/>
<name>A0A3S4ULM3_9BACT</name>
<feature type="chain" id="PRO_5018653160" evidence="1">
    <location>
        <begin position="21"/>
        <end position="161"/>
    </location>
</feature>
<protein>
    <submittedName>
        <fullName evidence="2">Uncharacterized protein</fullName>
    </submittedName>
</protein>
<keyword evidence="1" id="KW-0732">Signal</keyword>
<feature type="signal peptide" evidence="1">
    <location>
        <begin position="1"/>
        <end position="20"/>
    </location>
</feature>
<dbReference type="InterPro" id="IPR036709">
    <property type="entry name" value="Autotransporte_beta_dom_sf"/>
</dbReference>
<dbReference type="EMBL" id="LR134384">
    <property type="protein sequence ID" value="VEH15297.1"/>
    <property type="molecule type" value="Genomic_DNA"/>
</dbReference>
<evidence type="ECO:0000256" key="1">
    <source>
        <dbReference type="SAM" id="SignalP"/>
    </source>
</evidence>
<evidence type="ECO:0000313" key="3">
    <source>
        <dbReference type="Proteomes" id="UP000274578"/>
    </source>
</evidence>
<organism evidence="2 3">
    <name type="scientific">Segatella oris</name>
    <dbReference type="NCBI Taxonomy" id="28135"/>
    <lineage>
        <taxon>Bacteria</taxon>
        <taxon>Pseudomonadati</taxon>
        <taxon>Bacteroidota</taxon>
        <taxon>Bacteroidia</taxon>
        <taxon>Bacteroidales</taxon>
        <taxon>Prevotellaceae</taxon>
        <taxon>Segatella</taxon>
    </lineage>
</organism>